<dbReference type="EMBL" id="AWWV01010733">
    <property type="protein sequence ID" value="OMO77459.1"/>
    <property type="molecule type" value="Genomic_DNA"/>
</dbReference>
<comment type="caution">
    <text evidence="1">The sequence shown here is derived from an EMBL/GenBank/DDBJ whole genome shotgun (WGS) entry which is preliminary data.</text>
</comment>
<evidence type="ECO:0000313" key="2">
    <source>
        <dbReference type="Proteomes" id="UP000188268"/>
    </source>
</evidence>
<accession>A0A1R3I4J5</accession>
<proteinExistence type="predicted"/>
<gene>
    <name evidence="1" type="ORF">CCACVL1_15007</name>
</gene>
<organism evidence="1 2">
    <name type="scientific">Corchorus capsularis</name>
    <name type="common">Jute</name>
    <dbReference type="NCBI Taxonomy" id="210143"/>
    <lineage>
        <taxon>Eukaryota</taxon>
        <taxon>Viridiplantae</taxon>
        <taxon>Streptophyta</taxon>
        <taxon>Embryophyta</taxon>
        <taxon>Tracheophyta</taxon>
        <taxon>Spermatophyta</taxon>
        <taxon>Magnoliopsida</taxon>
        <taxon>eudicotyledons</taxon>
        <taxon>Gunneridae</taxon>
        <taxon>Pentapetalae</taxon>
        <taxon>rosids</taxon>
        <taxon>malvids</taxon>
        <taxon>Malvales</taxon>
        <taxon>Malvaceae</taxon>
        <taxon>Grewioideae</taxon>
        <taxon>Apeibeae</taxon>
        <taxon>Corchorus</taxon>
    </lineage>
</organism>
<dbReference type="Gramene" id="OMO77459">
    <property type="protein sequence ID" value="OMO77459"/>
    <property type="gene ID" value="CCACVL1_15007"/>
</dbReference>
<dbReference type="AlphaFoldDB" id="A0A1R3I4J5"/>
<evidence type="ECO:0000313" key="1">
    <source>
        <dbReference type="EMBL" id="OMO77459.1"/>
    </source>
</evidence>
<keyword evidence="2" id="KW-1185">Reference proteome</keyword>
<name>A0A1R3I4J5_COCAP</name>
<protein>
    <submittedName>
        <fullName evidence="1">Uncharacterized protein</fullName>
    </submittedName>
</protein>
<reference evidence="1 2" key="1">
    <citation type="submission" date="2013-09" db="EMBL/GenBank/DDBJ databases">
        <title>Corchorus capsularis genome sequencing.</title>
        <authorList>
            <person name="Alam M."/>
            <person name="Haque M.S."/>
            <person name="Islam M.S."/>
            <person name="Emdad E.M."/>
            <person name="Islam M.M."/>
            <person name="Ahmed B."/>
            <person name="Halim A."/>
            <person name="Hossen Q.M.M."/>
            <person name="Hossain M.Z."/>
            <person name="Ahmed R."/>
            <person name="Khan M.M."/>
            <person name="Islam R."/>
            <person name="Rashid M.M."/>
            <person name="Khan S.A."/>
            <person name="Rahman M.S."/>
            <person name="Alam M."/>
        </authorList>
    </citation>
    <scope>NUCLEOTIDE SEQUENCE [LARGE SCALE GENOMIC DNA]</scope>
    <source>
        <strain evidence="2">cv. CVL-1</strain>
        <tissue evidence="1">Whole seedling</tissue>
    </source>
</reference>
<sequence length="62" mass="6970">MDRDGRGDSKFSPLPSLAMSLSNNREASKPICAFWRDSDECMGGLWEEPGQLQELGIIYIYS</sequence>
<dbReference type="Proteomes" id="UP000188268">
    <property type="component" value="Unassembled WGS sequence"/>
</dbReference>